<accession>A0ABP6B1C1</accession>
<evidence type="ECO:0000313" key="2">
    <source>
        <dbReference type="EMBL" id="GAA2532232.1"/>
    </source>
</evidence>
<dbReference type="EMBL" id="BAAARY010000032">
    <property type="protein sequence ID" value="GAA2532232.1"/>
    <property type="molecule type" value="Genomic_DNA"/>
</dbReference>
<feature type="compositionally biased region" description="Basic and acidic residues" evidence="1">
    <location>
        <begin position="62"/>
        <end position="76"/>
    </location>
</feature>
<dbReference type="InterPro" id="IPR036271">
    <property type="entry name" value="Tet_transcr_reg_TetR-rel_C_sf"/>
</dbReference>
<sequence>MRTGPPPSSWLAEILRAAQHRGELGVHIDAEVEAVLLLAVHDGLISSRRPDIVSDNGPHHARPADDVRYSLDRHHR</sequence>
<dbReference type="Proteomes" id="UP001499978">
    <property type="component" value="Unassembled WGS sequence"/>
</dbReference>
<evidence type="ECO:0000313" key="3">
    <source>
        <dbReference type="Proteomes" id="UP001499978"/>
    </source>
</evidence>
<keyword evidence="3" id="KW-1185">Reference proteome</keyword>
<dbReference type="SUPFAM" id="SSF48498">
    <property type="entry name" value="Tetracyclin repressor-like, C-terminal domain"/>
    <property type="match status" value="1"/>
</dbReference>
<feature type="region of interest" description="Disordered" evidence="1">
    <location>
        <begin position="48"/>
        <end position="76"/>
    </location>
</feature>
<dbReference type="Gene3D" id="1.10.357.10">
    <property type="entry name" value="Tetracycline Repressor, domain 2"/>
    <property type="match status" value="1"/>
</dbReference>
<organism evidence="2 3">
    <name type="scientific">Pilimelia columellifera subsp. columellifera</name>
    <dbReference type="NCBI Taxonomy" id="706583"/>
    <lineage>
        <taxon>Bacteria</taxon>
        <taxon>Bacillati</taxon>
        <taxon>Actinomycetota</taxon>
        <taxon>Actinomycetes</taxon>
        <taxon>Micromonosporales</taxon>
        <taxon>Micromonosporaceae</taxon>
        <taxon>Pilimelia</taxon>
    </lineage>
</organism>
<dbReference type="RefSeq" id="WP_344174413.1">
    <property type="nucleotide sequence ID" value="NZ_BAAARY010000032.1"/>
</dbReference>
<evidence type="ECO:0000256" key="1">
    <source>
        <dbReference type="SAM" id="MobiDB-lite"/>
    </source>
</evidence>
<gene>
    <name evidence="2" type="ORF">GCM10010201_34600</name>
</gene>
<proteinExistence type="predicted"/>
<comment type="caution">
    <text evidence="2">The sequence shown here is derived from an EMBL/GenBank/DDBJ whole genome shotgun (WGS) entry which is preliminary data.</text>
</comment>
<name>A0ABP6B1C1_9ACTN</name>
<protein>
    <submittedName>
        <fullName evidence="2">Uncharacterized protein</fullName>
    </submittedName>
</protein>
<reference evidence="3" key="1">
    <citation type="journal article" date="2019" name="Int. J. Syst. Evol. Microbiol.">
        <title>The Global Catalogue of Microorganisms (GCM) 10K type strain sequencing project: providing services to taxonomists for standard genome sequencing and annotation.</title>
        <authorList>
            <consortium name="The Broad Institute Genomics Platform"/>
            <consortium name="The Broad Institute Genome Sequencing Center for Infectious Disease"/>
            <person name="Wu L."/>
            <person name="Ma J."/>
        </authorList>
    </citation>
    <scope>NUCLEOTIDE SEQUENCE [LARGE SCALE GENOMIC DNA]</scope>
    <source>
        <strain evidence="3">JCM 3367</strain>
    </source>
</reference>